<keyword evidence="3" id="KW-1185">Reference proteome</keyword>
<dbReference type="NCBIfam" id="TIGR02669">
    <property type="entry name" value="SpoIID_LytB"/>
    <property type="match status" value="1"/>
</dbReference>
<accession>H1DH93</accession>
<dbReference type="Pfam" id="PF08486">
    <property type="entry name" value="SpoIID"/>
    <property type="match status" value="1"/>
</dbReference>
<dbReference type="PANTHER" id="PTHR30032">
    <property type="entry name" value="N-ACETYLMURAMOYL-L-ALANINE AMIDASE-RELATED"/>
    <property type="match status" value="1"/>
</dbReference>
<dbReference type="AlphaFoldDB" id="H1DH93"/>
<dbReference type="HOGENOM" id="CLU_609250_0_0_10"/>
<sequence>MEISVGILAAQEINVFFRGEYRESTTSTLYTQKLKLSWKEGQVEVENTSGIRLLSLPLCFCPQEADSSTFELSDVTIGIHFHWERKENQRFKGRLKIIAENGQLRAVNILDIEDYLQSVISSEMSAMSFPELLKTHAVISRSWLLAQRAKAECRKGQTAQTNFINDTSTYIRWYDREDHLYFDVCADDHCQRYQGIQKITAPAVRQAIEATRGEILTYQGEVCDTRFSKCCGGITENFENVWEKNIHPYLKSVPDTPEHTPFSYDLTQEAAMERWVKEKPNVFCHTNDKNILANVLNDYDQETTDFFRWEVYYTQQELSELIRNRLGMDFGQIEELIPIERGPSGRLIRLQVVGSKKSRIIGKELLIRKALSPTHLYSSAFIVEKKTDDDKTCGFRLIGAGWGHGVGLCQIGAAVMSYKGYTYREILRHYFPGTEIEQLKEK</sequence>
<evidence type="ECO:0000313" key="2">
    <source>
        <dbReference type="EMBL" id="EHP47776.1"/>
    </source>
</evidence>
<protein>
    <submittedName>
        <fullName evidence="2">SpoIID/LytB domain-containing protein</fullName>
    </submittedName>
</protein>
<organism evidence="2 3">
    <name type="scientific">Odoribacter laneus YIT 12061</name>
    <dbReference type="NCBI Taxonomy" id="742817"/>
    <lineage>
        <taxon>Bacteria</taxon>
        <taxon>Pseudomonadati</taxon>
        <taxon>Bacteroidota</taxon>
        <taxon>Bacteroidia</taxon>
        <taxon>Bacteroidales</taxon>
        <taxon>Odoribacteraceae</taxon>
        <taxon>Odoribacter</taxon>
    </lineage>
</organism>
<dbReference type="GO" id="GO:0030288">
    <property type="term" value="C:outer membrane-bounded periplasmic space"/>
    <property type="evidence" value="ECO:0007669"/>
    <property type="project" value="TreeGrafter"/>
</dbReference>
<dbReference type="GO" id="GO:0030435">
    <property type="term" value="P:sporulation resulting in formation of a cellular spore"/>
    <property type="evidence" value="ECO:0007669"/>
    <property type="project" value="InterPro"/>
</dbReference>
<dbReference type="PANTHER" id="PTHR30032:SF4">
    <property type="entry name" value="AMIDASE ENHANCER"/>
    <property type="match status" value="1"/>
</dbReference>
<dbReference type="InterPro" id="IPR051922">
    <property type="entry name" value="Bact_Sporulation_Assoc"/>
</dbReference>
<reference evidence="2 3" key="1">
    <citation type="submission" date="2012-01" db="EMBL/GenBank/DDBJ databases">
        <title>The Genome Sequence of Odoribacter laneus YIT 12061.</title>
        <authorList>
            <consortium name="The Broad Institute Genome Sequencing Platform"/>
            <person name="Earl A."/>
            <person name="Ward D."/>
            <person name="Feldgarden M."/>
            <person name="Gevers D."/>
            <person name="Morotomi M."/>
            <person name="Young S.K."/>
            <person name="Zeng Q."/>
            <person name="Gargeya S."/>
            <person name="Fitzgerald M."/>
            <person name="Haas B."/>
            <person name="Abouelleil A."/>
            <person name="Alvarado L."/>
            <person name="Arachchi H.M."/>
            <person name="Berlin A."/>
            <person name="Chapman S.B."/>
            <person name="Gearin G."/>
            <person name="Goldberg J."/>
            <person name="Griggs A."/>
            <person name="Gujja S."/>
            <person name="Hansen M."/>
            <person name="Heiman D."/>
            <person name="Howarth C."/>
            <person name="Larimer J."/>
            <person name="Lui A."/>
            <person name="MacDonald P.J.P."/>
            <person name="McCowen C."/>
            <person name="Montmayeur A."/>
            <person name="Murphy C."/>
            <person name="Neiman D."/>
            <person name="Pearson M."/>
            <person name="Priest M."/>
            <person name="Roberts A."/>
            <person name="Saif S."/>
            <person name="Shea T."/>
            <person name="Sisk P."/>
            <person name="Stolte C."/>
            <person name="Sykes S."/>
            <person name="Wortman J."/>
            <person name="Nusbaum C."/>
            <person name="Birren B."/>
        </authorList>
    </citation>
    <scope>NUCLEOTIDE SEQUENCE [LARGE SCALE GENOMIC DNA]</scope>
    <source>
        <strain evidence="2 3">YIT 12061</strain>
    </source>
</reference>
<comment type="caution">
    <text evidence="2">The sequence shown here is derived from an EMBL/GenBank/DDBJ whole genome shotgun (WGS) entry which is preliminary data.</text>
</comment>
<evidence type="ECO:0000313" key="3">
    <source>
        <dbReference type="Proteomes" id="UP000004892"/>
    </source>
</evidence>
<dbReference type="GeneID" id="98069194"/>
<dbReference type="STRING" id="742817.HMPREF9449_01629"/>
<dbReference type="eggNOG" id="COG2385">
    <property type="taxonomic scope" value="Bacteria"/>
</dbReference>
<proteinExistence type="predicted"/>
<evidence type="ECO:0000259" key="1">
    <source>
        <dbReference type="Pfam" id="PF08486"/>
    </source>
</evidence>
<gene>
    <name evidence="2" type="ORF">HMPREF9449_01629</name>
</gene>
<dbReference type="Proteomes" id="UP000004892">
    <property type="component" value="Unassembled WGS sequence"/>
</dbReference>
<dbReference type="InterPro" id="IPR013486">
    <property type="entry name" value="SpoIID/LytB"/>
</dbReference>
<feature type="domain" description="Sporulation stage II protein D amidase enhancer LytB N-terminal" evidence="1">
    <location>
        <begin position="101"/>
        <end position="218"/>
    </location>
</feature>
<dbReference type="PATRIC" id="fig|742817.3.peg.1739"/>
<dbReference type="EMBL" id="ADMC01000022">
    <property type="protein sequence ID" value="EHP47776.1"/>
    <property type="molecule type" value="Genomic_DNA"/>
</dbReference>
<dbReference type="InterPro" id="IPR013693">
    <property type="entry name" value="SpoIID/LytB_N"/>
</dbReference>
<name>H1DH93_9BACT</name>
<dbReference type="RefSeq" id="WP_009136777.1">
    <property type="nucleotide sequence ID" value="NZ_JH594596.1"/>
</dbReference>